<dbReference type="GO" id="GO:0046872">
    <property type="term" value="F:metal ion binding"/>
    <property type="evidence" value="ECO:0007669"/>
    <property type="project" value="UniProtKB-KW"/>
</dbReference>
<dbReference type="PANTHER" id="PTHR21266:SF60">
    <property type="entry name" value="3-KETOSTEROID-9-ALPHA-MONOOXYGENASE, OXYGENASE COMPONENT"/>
    <property type="match status" value="1"/>
</dbReference>
<dbReference type="InterPro" id="IPR017941">
    <property type="entry name" value="Rieske_2Fe-2S"/>
</dbReference>
<keyword evidence="4" id="KW-0408">Iron</keyword>
<keyword evidence="8" id="KW-0223">Dioxygenase</keyword>
<keyword evidence="3" id="KW-0560">Oxidoreductase</keyword>
<dbReference type="OrthoDB" id="9800776at2"/>
<dbReference type="RefSeq" id="WP_139035368.1">
    <property type="nucleotide sequence ID" value="NZ_VDDA01000003.1"/>
</dbReference>
<dbReference type="AlphaFoldDB" id="A0A5C4LJ65"/>
<dbReference type="GO" id="GO:0051213">
    <property type="term" value="F:dioxygenase activity"/>
    <property type="evidence" value="ECO:0007669"/>
    <property type="project" value="UniProtKB-KW"/>
</dbReference>
<keyword evidence="1" id="KW-0001">2Fe-2S</keyword>
<feature type="region of interest" description="Disordered" evidence="6">
    <location>
        <begin position="345"/>
        <end position="372"/>
    </location>
</feature>
<dbReference type="GO" id="GO:0051537">
    <property type="term" value="F:2 iron, 2 sulfur cluster binding"/>
    <property type="evidence" value="ECO:0007669"/>
    <property type="project" value="UniProtKB-KW"/>
</dbReference>
<protein>
    <submittedName>
        <fullName evidence="8">Aromatic ring-hydroxylating dioxygenase subunit alpha</fullName>
    </submittedName>
</protein>
<dbReference type="Pfam" id="PF19112">
    <property type="entry name" value="VanA_C"/>
    <property type="match status" value="1"/>
</dbReference>
<evidence type="ECO:0000256" key="5">
    <source>
        <dbReference type="ARBA" id="ARBA00023014"/>
    </source>
</evidence>
<dbReference type="PROSITE" id="PS51296">
    <property type="entry name" value="RIESKE"/>
    <property type="match status" value="1"/>
</dbReference>
<dbReference type="EMBL" id="VDDA01000003">
    <property type="protein sequence ID" value="TNC14354.1"/>
    <property type="molecule type" value="Genomic_DNA"/>
</dbReference>
<reference evidence="8 9" key="1">
    <citation type="submission" date="2019-06" db="EMBL/GenBank/DDBJ databases">
        <title>Genome of Methylobacterium sp. 17Sr1-39.</title>
        <authorList>
            <person name="Seo T."/>
        </authorList>
    </citation>
    <scope>NUCLEOTIDE SEQUENCE [LARGE SCALE GENOMIC DNA]</scope>
    <source>
        <strain evidence="8 9">17Sr1-39</strain>
    </source>
</reference>
<evidence type="ECO:0000313" key="9">
    <source>
        <dbReference type="Proteomes" id="UP000305267"/>
    </source>
</evidence>
<dbReference type="Pfam" id="PF00355">
    <property type="entry name" value="Rieske"/>
    <property type="match status" value="1"/>
</dbReference>
<feature type="compositionally biased region" description="Low complexity" evidence="6">
    <location>
        <begin position="355"/>
        <end position="365"/>
    </location>
</feature>
<dbReference type="CDD" id="cd08878">
    <property type="entry name" value="RHO_alpha_C_DMO-like"/>
    <property type="match status" value="1"/>
</dbReference>
<evidence type="ECO:0000313" key="8">
    <source>
        <dbReference type="EMBL" id="TNC14354.1"/>
    </source>
</evidence>
<feature type="domain" description="Rieske" evidence="7">
    <location>
        <begin position="12"/>
        <end position="113"/>
    </location>
</feature>
<evidence type="ECO:0000256" key="4">
    <source>
        <dbReference type="ARBA" id="ARBA00023004"/>
    </source>
</evidence>
<dbReference type="Proteomes" id="UP000305267">
    <property type="component" value="Unassembled WGS sequence"/>
</dbReference>
<evidence type="ECO:0000256" key="3">
    <source>
        <dbReference type="ARBA" id="ARBA00023002"/>
    </source>
</evidence>
<comment type="caution">
    <text evidence="8">The sequence shown here is derived from an EMBL/GenBank/DDBJ whole genome shotgun (WGS) entry which is preliminary data.</text>
</comment>
<keyword evidence="9" id="KW-1185">Reference proteome</keyword>
<keyword evidence="5" id="KW-0411">Iron-sulfur</keyword>
<evidence type="ECO:0000256" key="6">
    <source>
        <dbReference type="SAM" id="MobiDB-lite"/>
    </source>
</evidence>
<gene>
    <name evidence="8" type="ORF">FF100_09310</name>
</gene>
<dbReference type="Gene3D" id="3.90.380.10">
    <property type="entry name" value="Naphthalene 1,2-dioxygenase Alpha Subunit, Chain A, domain 1"/>
    <property type="match status" value="1"/>
</dbReference>
<dbReference type="SUPFAM" id="SSF50022">
    <property type="entry name" value="ISP domain"/>
    <property type="match status" value="1"/>
</dbReference>
<dbReference type="InterPro" id="IPR050584">
    <property type="entry name" value="Cholesterol_7-desaturase"/>
</dbReference>
<dbReference type="PANTHER" id="PTHR21266">
    <property type="entry name" value="IRON-SULFUR DOMAIN CONTAINING PROTEIN"/>
    <property type="match status" value="1"/>
</dbReference>
<dbReference type="InterPro" id="IPR036922">
    <property type="entry name" value="Rieske_2Fe-2S_sf"/>
</dbReference>
<evidence type="ECO:0000259" key="7">
    <source>
        <dbReference type="PROSITE" id="PS51296"/>
    </source>
</evidence>
<sequence>MTDPKGFPLNAWYAAAWDHEIGRALTPRRICDKDVVLYRRTDGAVAALEDACWHRLLPLSLGHLKGDQVMCGYHGLVFDASGRCTFMPAQETINPSACVRAFPAVERYRLVWLWMGDPALADPDLVPDFHWNSDAPWVGEGGTFYGLKCNYRLVIDNLMDLTHETYVHAGSIGDDAITRNPFDVTHTDRCVTVERWMENIEPPPFWARNLGKPGHVDRWQIIRFEAPTVVAGDVGVALAGTGARQGDRSQGVNGFFLAAITPETATSCHYFWNFVRNWRTDDEDLTKALNRAHVNDGKGVYDQDHDVLEAQQRAIDRQPRQPFYNLNIDAGSLWAHRLIDGMMAKEGRGPTQNDPAKGGAAKAAPSVGIAAE</sequence>
<proteinExistence type="predicted"/>
<organism evidence="8 9">
    <name type="scientific">Methylobacterium terricola</name>
    <dbReference type="NCBI Taxonomy" id="2583531"/>
    <lineage>
        <taxon>Bacteria</taxon>
        <taxon>Pseudomonadati</taxon>
        <taxon>Pseudomonadota</taxon>
        <taxon>Alphaproteobacteria</taxon>
        <taxon>Hyphomicrobiales</taxon>
        <taxon>Methylobacteriaceae</taxon>
        <taxon>Methylobacterium</taxon>
    </lineage>
</organism>
<dbReference type="InterPro" id="IPR044043">
    <property type="entry name" value="VanA_C_cat"/>
</dbReference>
<dbReference type="SUPFAM" id="SSF55961">
    <property type="entry name" value="Bet v1-like"/>
    <property type="match status" value="1"/>
</dbReference>
<keyword evidence="2" id="KW-0479">Metal-binding</keyword>
<dbReference type="Gene3D" id="2.102.10.10">
    <property type="entry name" value="Rieske [2Fe-2S] iron-sulphur domain"/>
    <property type="match status" value="1"/>
</dbReference>
<evidence type="ECO:0000256" key="2">
    <source>
        <dbReference type="ARBA" id="ARBA00022723"/>
    </source>
</evidence>
<evidence type="ECO:0000256" key="1">
    <source>
        <dbReference type="ARBA" id="ARBA00022714"/>
    </source>
</evidence>
<name>A0A5C4LJ65_9HYPH</name>
<accession>A0A5C4LJ65</accession>